<evidence type="ECO:0000256" key="9">
    <source>
        <dbReference type="RuleBase" id="RU003624"/>
    </source>
</evidence>
<dbReference type="STRING" id="1150600.ADIARSV_3623"/>
<dbReference type="SMART" id="SM00322">
    <property type="entry name" value="KH"/>
    <property type="match status" value="1"/>
</dbReference>
<dbReference type="GO" id="GO:0003729">
    <property type="term" value="F:mRNA binding"/>
    <property type="evidence" value="ECO:0007669"/>
    <property type="project" value="UniProtKB-UniRule"/>
</dbReference>
<dbReference type="InterPro" id="IPR036419">
    <property type="entry name" value="Ribosomal_S3_C_sf"/>
</dbReference>
<dbReference type="InterPro" id="IPR004044">
    <property type="entry name" value="KH_dom_type_2"/>
</dbReference>
<evidence type="ECO:0000256" key="7">
    <source>
        <dbReference type="ARBA" id="ARBA00035257"/>
    </source>
</evidence>
<dbReference type="InterPro" id="IPR015946">
    <property type="entry name" value="KH_dom-like_a/b"/>
</dbReference>
<accession>R9GWB2</accession>
<evidence type="ECO:0000256" key="4">
    <source>
        <dbReference type="ARBA" id="ARBA00022980"/>
    </source>
</evidence>
<dbReference type="InterPro" id="IPR009019">
    <property type="entry name" value="KH_sf_prok-type"/>
</dbReference>
<name>R9GWB2_9SPHI</name>
<dbReference type="InterPro" id="IPR004087">
    <property type="entry name" value="KH_dom"/>
</dbReference>
<comment type="similarity">
    <text evidence="1 8 9">Belongs to the universal ribosomal protein uS3 family.</text>
</comment>
<keyword evidence="5 8" id="KW-0687">Ribonucleoprotein</keyword>
<dbReference type="Pfam" id="PF00189">
    <property type="entry name" value="Ribosomal_S3_C"/>
    <property type="match status" value="1"/>
</dbReference>
<dbReference type="OrthoDB" id="9806396at2"/>
<dbReference type="AlphaFoldDB" id="R9GWB2"/>
<comment type="subunit">
    <text evidence="8">Part of the 30S ribosomal subunit. Forms a tight complex with proteins S10 and S14.</text>
</comment>
<dbReference type="SUPFAM" id="SSF54821">
    <property type="entry name" value="Ribosomal protein S3 C-terminal domain"/>
    <property type="match status" value="1"/>
</dbReference>
<evidence type="ECO:0000313" key="12">
    <source>
        <dbReference type="EMBL" id="EOR93204.1"/>
    </source>
</evidence>
<reference evidence="12 13" key="1">
    <citation type="journal article" date="2013" name="Genome Announc.">
        <title>Draft Genome Sequence of Arcticibacter svalbardensis Strain MN12-7T, a Member of the Family Sphingobacteriaceae Isolated from an Arctic Soil Sample.</title>
        <authorList>
            <person name="Shivaji S."/>
            <person name="Ara S."/>
            <person name="Prasad S."/>
            <person name="Manasa B.P."/>
            <person name="Begum Z."/>
            <person name="Singh A."/>
            <person name="Kumar Pinnaka A."/>
        </authorList>
    </citation>
    <scope>NUCLEOTIDE SEQUENCE [LARGE SCALE GENOMIC DNA]</scope>
    <source>
        <strain evidence="12 13">MN12-7</strain>
    </source>
</reference>
<evidence type="ECO:0000259" key="11">
    <source>
        <dbReference type="PROSITE" id="PS50823"/>
    </source>
</evidence>
<dbReference type="PROSITE" id="PS50823">
    <property type="entry name" value="KH_TYPE_2"/>
    <property type="match status" value="1"/>
</dbReference>
<dbReference type="RefSeq" id="WP_016196848.1">
    <property type="nucleotide sequence ID" value="NZ_AQPN01000125.1"/>
</dbReference>
<dbReference type="FunFam" id="3.30.1140.32:FF:000002">
    <property type="entry name" value="30S ribosomal protein S3"/>
    <property type="match status" value="1"/>
</dbReference>
<dbReference type="InterPro" id="IPR057258">
    <property type="entry name" value="Ribosomal_uS3"/>
</dbReference>
<dbReference type="CDD" id="cd02412">
    <property type="entry name" value="KH-II_30S_S3"/>
    <property type="match status" value="1"/>
</dbReference>
<dbReference type="GO" id="GO:0003735">
    <property type="term" value="F:structural constituent of ribosome"/>
    <property type="evidence" value="ECO:0007669"/>
    <property type="project" value="InterPro"/>
</dbReference>
<dbReference type="FunFam" id="3.30.300.20:FF:000001">
    <property type="entry name" value="30S ribosomal protein S3"/>
    <property type="match status" value="1"/>
</dbReference>
<evidence type="ECO:0000256" key="8">
    <source>
        <dbReference type="HAMAP-Rule" id="MF_01309"/>
    </source>
</evidence>
<dbReference type="Proteomes" id="UP000014174">
    <property type="component" value="Unassembled WGS sequence"/>
</dbReference>
<dbReference type="Gene3D" id="3.30.300.20">
    <property type="match status" value="1"/>
</dbReference>
<feature type="compositionally biased region" description="Gly residues" evidence="10">
    <location>
        <begin position="305"/>
        <end position="319"/>
    </location>
</feature>
<dbReference type="HAMAP" id="MF_01309_B">
    <property type="entry name" value="Ribosomal_uS3_B"/>
    <property type="match status" value="1"/>
</dbReference>
<evidence type="ECO:0000256" key="2">
    <source>
        <dbReference type="ARBA" id="ARBA00022730"/>
    </source>
</evidence>
<keyword evidence="3 8" id="KW-0694">RNA-binding</keyword>
<dbReference type="eggNOG" id="COG0092">
    <property type="taxonomic scope" value="Bacteria"/>
</dbReference>
<dbReference type="GO" id="GO:0022627">
    <property type="term" value="C:cytosolic small ribosomal subunit"/>
    <property type="evidence" value="ECO:0007669"/>
    <property type="project" value="TreeGrafter"/>
</dbReference>
<dbReference type="InterPro" id="IPR005704">
    <property type="entry name" value="Ribosomal_uS3_bac-typ"/>
</dbReference>
<sequence length="319" mass="33612">MGQKAHPIGNRLGIIKGWDSNWFGGNNYSDKLVEDEKIRKYLSVRIAKGGVAKLVIERTLKRITVTVHTARPGIVIGKGGAEVDKIKEELKKLTKKEVQINIFEIKRPELDAQLVAEGIAKQLEARISFRRAMKTSIASTMRVGAEGIKIMCSGRLGGAEMARTEQYKDGRIPLHTFRADIDYALAEALTTYGKIGVKVWICKGEVYGKRDLSPNIGQTTGVRGRAGEGNSSYGAGERGERRGGNDRRTNDRRGGPGNGPGAGGDSRGGNRGGNPRGGSAGGPGGQGGNRPGGQGGSRPGAPGANRGGGAGGAGFRPKK</sequence>
<evidence type="ECO:0000256" key="1">
    <source>
        <dbReference type="ARBA" id="ARBA00010761"/>
    </source>
</evidence>
<evidence type="ECO:0000256" key="3">
    <source>
        <dbReference type="ARBA" id="ARBA00022884"/>
    </source>
</evidence>
<dbReference type="Pfam" id="PF07650">
    <property type="entry name" value="KH_2"/>
    <property type="match status" value="1"/>
</dbReference>
<comment type="caution">
    <text evidence="12">The sequence shown here is derived from an EMBL/GenBank/DDBJ whole genome shotgun (WGS) entry which is preliminary data.</text>
</comment>
<protein>
    <recommendedName>
        <fullName evidence="7 8">Small ribosomal subunit protein uS3</fullName>
    </recommendedName>
</protein>
<dbReference type="PANTHER" id="PTHR11760:SF19">
    <property type="entry name" value="SMALL RIBOSOMAL SUBUNIT PROTEIN US3C"/>
    <property type="match status" value="1"/>
</dbReference>
<evidence type="ECO:0000256" key="10">
    <source>
        <dbReference type="SAM" id="MobiDB-lite"/>
    </source>
</evidence>
<dbReference type="Gene3D" id="3.30.1140.32">
    <property type="entry name" value="Ribosomal protein S3, C-terminal domain"/>
    <property type="match status" value="1"/>
</dbReference>
<evidence type="ECO:0000256" key="5">
    <source>
        <dbReference type="ARBA" id="ARBA00023274"/>
    </source>
</evidence>
<keyword evidence="4 8" id="KW-0689">Ribosomal protein</keyword>
<evidence type="ECO:0000256" key="6">
    <source>
        <dbReference type="ARBA" id="ARBA00024998"/>
    </source>
</evidence>
<gene>
    <name evidence="8" type="primary">rpsC</name>
    <name evidence="12" type="ORF">ADIARSV_3623</name>
</gene>
<dbReference type="PROSITE" id="PS00548">
    <property type="entry name" value="RIBOSOMAL_S3"/>
    <property type="match status" value="1"/>
</dbReference>
<evidence type="ECO:0000313" key="13">
    <source>
        <dbReference type="Proteomes" id="UP000014174"/>
    </source>
</evidence>
<comment type="function">
    <text evidence="6 8">Binds the lower part of the 30S subunit head. Binds mRNA in the 70S ribosome, positioning it for translation.</text>
</comment>
<feature type="compositionally biased region" description="Gly residues" evidence="10">
    <location>
        <begin position="255"/>
        <end position="298"/>
    </location>
</feature>
<dbReference type="PANTHER" id="PTHR11760">
    <property type="entry name" value="30S/40S RIBOSOMAL PROTEIN S3"/>
    <property type="match status" value="1"/>
</dbReference>
<dbReference type="GO" id="GO:0019843">
    <property type="term" value="F:rRNA binding"/>
    <property type="evidence" value="ECO:0007669"/>
    <property type="project" value="UniProtKB-UniRule"/>
</dbReference>
<feature type="region of interest" description="Disordered" evidence="10">
    <location>
        <begin position="211"/>
        <end position="319"/>
    </location>
</feature>
<organism evidence="12 13">
    <name type="scientific">Arcticibacter svalbardensis MN12-7</name>
    <dbReference type="NCBI Taxonomy" id="1150600"/>
    <lineage>
        <taxon>Bacteria</taxon>
        <taxon>Pseudomonadati</taxon>
        <taxon>Bacteroidota</taxon>
        <taxon>Sphingobacteriia</taxon>
        <taxon>Sphingobacteriales</taxon>
        <taxon>Sphingobacteriaceae</taxon>
        <taxon>Arcticibacter</taxon>
    </lineage>
</organism>
<dbReference type="GO" id="GO:0006412">
    <property type="term" value="P:translation"/>
    <property type="evidence" value="ECO:0007669"/>
    <property type="project" value="UniProtKB-UniRule"/>
</dbReference>
<dbReference type="EMBL" id="AQPN01000125">
    <property type="protein sequence ID" value="EOR93204.1"/>
    <property type="molecule type" value="Genomic_DNA"/>
</dbReference>
<dbReference type="SUPFAM" id="SSF54814">
    <property type="entry name" value="Prokaryotic type KH domain (KH-domain type II)"/>
    <property type="match status" value="1"/>
</dbReference>
<keyword evidence="2 8" id="KW-0699">rRNA-binding</keyword>
<keyword evidence="13" id="KW-1185">Reference proteome</keyword>
<dbReference type="PATRIC" id="fig|1150600.3.peg.3590"/>
<feature type="compositionally biased region" description="Basic and acidic residues" evidence="10">
    <location>
        <begin position="237"/>
        <end position="254"/>
    </location>
</feature>
<proteinExistence type="inferred from homology"/>
<dbReference type="InterPro" id="IPR018280">
    <property type="entry name" value="Ribosomal_uS3_CS"/>
</dbReference>
<dbReference type="PROSITE" id="PS50084">
    <property type="entry name" value="KH_TYPE_1"/>
    <property type="match status" value="1"/>
</dbReference>
<dbReference type="InterPro" id="IPR001351">
    <property type="entry name" value="Ribosomal_uS3_C"/>
</dbReference>
<feature type="domain" description="KH type-2" evidence="11">
    <location>
        <begin position="38"/>
        <end position="106"/>
    </location>
</feature>
<dbReference type="NCBIfam" id="TIGR01009">
    <property type="entry name" value="rpsC_bact"/>
    <property type="match status" value="1"/>
</dbReference>